<feature type="region of interest" description="Disordered" evidence="1">
    <location>
        <begin position="110"/>
        <end position="162"/>
    </location>
</feature>
<name>A0AA39SCV2_ACESA</name>
<gene>
    <name evidence="2" type="ORF">LWI29_028870</name>
</gene>
<proteinExistence type="predicted"/>
<dbReference type="AlphaFoldDB" id="A0AA39SCV2"/>
<organism evidence="2 3">
    <name type="scientific">Acer saccharum</name>
    <name type="common">Sugar maple</name>
    <dbReference type="NCBI Taxonomy" id="4024"/>
    <lineage>
        <taxon>Eukaryota</taxon>
        <taxon>Viridiplantae</taxon>
        <taxon>Streptophyta</taxon>
        <taxon>Embryophyta</taxon>
        <taxon>Tracheophyta</taxon>
        <taxon>Spermatophyta</taxon>
        <taxon>Magnoliopsida</taxon>
        <taxon>eudicotyledons</taxon>
        <taxon>Gunneridae</taxon>
        <taxon>Pentapetalae</taxon>
        <taxon>rosids</taxon>
        <taxon>malvids</taxon>
        <taxon>Sapindales</taxon>
        <taxon>Sapindaceae</taxon>
        <taxon>Hippocastanoideae</taxon>
        <taxon>Acereae</taxon>
        <taxon>Acer</taxon>
    </lineage>
</organism>
<sequence>MSRFIRCDLIRISREHNSQADALAKLASTSDMKLPRTITVFRLPSSNLLEDHQIGVLIPEPVGESWMTPIMNYLRDGTLPEDKGTAQRVRRQAPRKNFIHVSSIERLRKEHKSLHPHGSTERLRKEHKVSTPMGAPKDSERSTKVSTPTGVPKIPKGTQFSF</sequence>
<reference evidence="2" key="1">
    <citation type="journal article" date="2022" name="Plant J.">
        <title>Strategies of tolerance reflected in two North American maple genomes.</title>
        <authorList>
            <person name="McEvoy S.L."/>
            <person name="Sezen U.U."/>
            <person name="Trouern-Trend A."/>
            <person name="McMahon S.M."/>
            <person name="Schaberg P.G."/>
            <person name="Yang J."/>
            <person name="Wegrzyn J.L."/>
            <person name="Swenson N.G."/>
        </authorList>
    </citation>
    <scope>NUCLEOTIDE SEQUENCE</scope>
    <source>
        <strain evidence="2">NS2018</strain>
    </source>
</reference>
<keyword evidence="3" id="KW-1185">Reference proteome</keyword>
<dbReference type="Proteomes" id="UP001168877">
    <property type="component" value="Unassembled WGS sequence"/>
</dbReference>
<evidence type="ECO:0000313" key="2">
    <source>
        <dbReference type="EMBL" id="KAK0587780.1"/>
    </source>
</evidence>
<dbReference type="EMBL" id="JAUESC010000382">
    <property type="protein sequence ID" value="KAK0587780.1"/>
    <property type="molecule type" value="Genomic_DNA"/>
</dbReference>
<accession>A0AA39SCV2</accession>
<evidence type="ECO:0000313" key="3">
    <source>
        <dbReference type="Proteomes" id="UP001168877"/>
    </source>
</evidence>
<reference evidence="2" key="2">
    <citation type="submission" date="2023-06" db="EMBL/GenBank/DDBJ databases">
        <authorList>
            <person name="Swenson N.G."/>
            <person name="Wegrzyn J.L."/>
            <person name="Mcevoy S.L."/>
        </authorList>
    </citation>
    <scope>NUCLEOTIDE SEQUENCE</scope>
    <source>
        <strain evidence="2">NS2018</strain>
        <tissue evidence="2">Leaf</tissue>
    </source>
</reference>
<comment type="caution">
    <text evidence="2">The sequence shown here is derived from an EMBL/GenBank/DDBJ whole genome shotgun (WGS) entry which is preliminary data.</text>
</comment>
<evidence type="ECO:0008006" key="4">
    <source>
        <dbReference type="Google" id="ProtNLM"/>
    </source>
</evidence>
<evidence type="ECO:0000256" key="1">
    <source>
        <dbReference type="SAM" id="MobiDB-lite"/>
    </source>
</evidence>
<protein>
    <recommendedName>
        <fullName evidence="4">RNase H type-1 domain-containing protein</fullName>
    </recommendedName>
</protein>